<evidence type="ECO:0000256" key="3">
    <source>
        <dbReference type="ARBA" id="ARBA00023163"/>
    </source>
</evidence>
<feature type="domain" description="HTH hxlR-type" evidence="4">
    <location>
        <begin position="11"/>
        <end position="109"/>
    </location>
</feature>
<dbReference type="Pfam" id="PF01638">
    <property type="entry name" value="HxlR"/>
    <property type="match status" value="1"/>
</dbReference>
<dbReference type="EMBL" id="BONJ01000020">
    <property type="protein sequence ID" value="GIG15328.1"/>
    <property type="molecule type" value="Genomic_DNA"/>
</dbReference>
<evidence type="ECO:0000313" key="6">
    <source>
        <dbReference type="Proteomes" id="UP000660339"/>
    </source>
</evidence>
<keyword evidence="3" id="KW-0804">Transcription</keyword>
<dbReference type="AlphaFoldDB" id="A0A8J3LBW8"/>
<name>A0A8J3LBW8_9ACTN</name>
<protein>
    <submittedName>
        <fullName evidence="5">Transcriptional regulator</fullName>
    </submittedName>
</protein>
<dbReference type="PANTHER" id="PTHR33204">
    <property type="entry name" value="TRANSCRIPTIONAL REGULATOR, MARR FAMILY"/>
    <property type="match status" value="1"/>
</dbReference>
<sequence length="228" mass="24557">MGTRRSYHDACGAARALDVVGERWALLVVRELLLGPKRFTDLRHGLPAVSANILAQRLTELEDAGVVGRRRLPPPAASAVYELTAWGAELEEIILKLGAWGARSPLPDPNATLSVDSLILSFRTLFQPARSAGLHADVQLDFADDLFHAVVDDGTLRIGRGQATTAQSTICTTPDVLAGVVYQQHSLPDAMRDGSVRITGDQRMGRRFMTLFALPIPAPTAAELSAGR</sequence>
<keyword evidence="6" id="KW-1185">Reference proteome</keyword>
<dbReference type="InterPro" id="IPR036390">
    <property type="entry name" value="WH_DNA-bd_sf"/>
</dbReference>
<dbReference type="GO" id="GO:0003677">
    <property type="term" value="F:DNA binding"/>
    <property type="evidence" value="ECO:0007669"/>
    <property type="project" value="UniProtKB-KW"/>
</dbReference>
<dbReference type="Gene3D" id="1.10.10.10">
    <property type="entry name" value="Winged helix-like DNA-binding domain superfamily/Winged helix DNA-binding domain"/>
    <property type="match status" value="1"/>
</dbReference>
<dbReference type="InterPro" id="IPR002577">
    <property type="entry name" value="HTH_HxlR"/>
</dbReference>
<dbReference type="InterPro" id="IPR036527">
    <property type="entry name" value="SCP2_sterol-bd_dom_sf"/>
</dbReference>
<dbReference type="Pfam" id="PF02036">
    <property type="entry name" value="SCP2"/>
    <property type="match status" value="1"/>
</dbReference>
<proteinExistence type="predicted"/>
<dbReference type="PROSITE" id="PS51118">
    <property type="entry name" value="HTH_HXLR"/>
    <property type="match status" value="1"/>
</dbReference>
<dbReference type="SUPFAM" id="SSF55718">
    <property type="entry name" value="SCP-like"/>
    <property type="match status" value="1"/>
</dbReference>
<evidence type="ECO:0000256" key="1">
    <source>
        <dbReference type="ARBA" id="ARBA00023015"/>
    </source>
</evidence>
<accession>A0A8J3LBW8</accession>
<evidence type="ECO:0000256" key="2">
    <source>
        <dbReference type="ARBA" id="ARBA00023125"/>
    </source>
</evidence>
<reference evidence="5" key="1">
    <citation type="submission" date="2021-01" db="EMBL/GenBank/DDBJ databases">
        <title>Whole genome shotgun sequence of Catellatospora methionotrophica NBRC 14553.</title>
        <authorList>
            <person name="Komaki H."/>
            <person name="Tamura T."/>
        </authorList>
    </citation>
    <scope>NUCLEOTIDE SEQUENCE</scope>
    <source>
        <strain evidence="5">NBRC 14553</strain>
    </source>
</reference>
<dbReference type="InterPro" id="IPR003033">
    <property type="entry name" value="SCP2_sterol-bd_dom"/>
</dbReference>
<evidence type="ECO:0000313" key="5">
    <source>
        <dbReference type="EMBL" id="GIG15328.1"/>
    </source>
</evidence>
<keyword evidence="2" id="KW-0238">DNA-binding</keyword>
<evidence type="ECO:0000259" key="4">
    <source>
        <dbReference type="PROSITE" id="PS51118"/>
    </source>
</evidence>
<dbReference type="Proteomes" id="UP000660339">
    <property type="component" value="Unassembled WGS sequence"/>
</dbReference>
<dbReference type="SUPFAM" id="SSF46785">
    <property type="entry name" value="Winged helix' DNA-binding domain"/>
    <property type="match status" value="1"/>
</dbReference>
<dbReference type="InterPro" id="IPR036388">
    <property type="entry name" value="WH-like_DNA-bd_sf"/>
</dbReference>
<comment type="caution">
    <text evidence="5">The sequence shown here is derived from an EMBL/GenBank/DDBJ whole genome shotgun (WGS) entry which is preliminary data.</text>
</comment>
<dbReference type="Gene3D" id="3.30.1050.10">
    <property type="entry name" value="SCP2 sterol-binding domain"/>
    <property type="match status" value="1"/>
</dbReference>
<organism evidence="5 6">
    <name type="scientific">Catellatospora methionotrophica</name>
    <dbReference type="NCBI Taxonomy" id="121620"/>
    <lineage>
        <taxon>Bacteria</taxon>
        <taxon>Bacillati</taxon>
        <taxon>Actinomycetota</taxon>
        <taxon>Actinomycetes</taxon>
        <taxon>Micromonosporales</taxon>
        <taxon>Micromonosporaceae</taxon>
        <taxon>Catellatospora</taxon>
    </lineage>
</organism>
<gene>
    <name evidence="5" type="ORF">Cme02nite_36600</name>
</gene>
<dbReference type="RefSeq" id="WP_166379756.1">
    <property type="nucleotide sequence ID" value="NZ_BAAATT010000005.1"/>
</dbReference>
<keyword evidence="1" id="KW-0805">Transcription regulation</keyword>
<dbReference type="PANTHER" id="PTHR33204:SF18">
    <property type="entry name" value="TRANSCRIPTIONAL REGULATORY PROTEIN"/>
    <property type="match status" value="1"/>
</dbReference>